<name>A0A443KE64_9RHOB</name>
<protein>
    <recommendedName>
        <fullName evidence="6">Mitochondrial inner membrane protein</fullName>
    </recommendedName>
</protein>
<feature type="region of interest" description="Disordered" evidence="2">
    <location>
        <begin position="1"/>
        <end position="110"/>
    </location>
</feature>
<feature type="coiled-coil region" evidence="1">
    <location>
        <begin position="168"/>
        <end position="229"/>
    </location>
</feature>
<feature type="transmembrane region" description="Helical" evidence="3">
    <location>
        <begin position="121"/>
        <end position="143"/>
    </location>
</feature>
<evidence type="ECO:0008006" key="6">
    <source>
        <dbReference type="Google" id="ProtNLM"/>
    </source>
</evidence>
<reference evidence="4 5" key="1">
    <citation type="submission" date="2019-01" db="EMBL/GenBank/DDBJ databases">
        <title>Sinorhodobacter populi sp. nov. isolated from the symptomatic bark tissue of Populus euramericana canker.</title>
        <authorList>
            <person name="Xu G."/>
        </authorList>
    </citation>
    <scope>NUCLEOTIDE SEQUENCE [LARGE SCALE GENOMIC DNA]</scope>
    <source>
        <strain evidence="4 5">D19-10-3-21</strain>
    </source>
</reference>
<dbReference type="AlphaFoldDB" id="A0A443KE64"/>
<reference evidence="4 5" key="2">
    <citation type="submission" date="2019-01" db="EMBL/GenBank/DDBJ databases">
        <authorList>
            <person name="Li Y."/>
        </authorList>
    </citation>
    <scope>NUCLEOTIDE SEQUENCE [LARGE SCALE GENOMIC DNA]</scope>
    <source>
        <strain evidence="4 5">D19-10-3-21</strain>
    </source>
</reference>
<comment type="caution">
    <text evidence="4">The sequence shown here is derived from an EMBL/GenBank/DDBJ whole genome shotgun (WGS) entry which is preliminary data.</text>
</comment>
<evidence type="ECO:0000256" key="1">
    <source>
        <dbReference type="SAM" id="Coils"/>
    </source>
</evidence>
<evidence type="ECO:0000256" key="3">
    <source>
        <dbReference type="SAM" id="Phobius"/>
    </source>
</evidence>
<evidence type="ECO:0000256" key="2">
    <source>
        <dbReference type="SAM" id="MobiDB-lite"/>
    </source>
</evidence>
<dbReference type="OrthoDB" id="7659420at2"/>
<keyword evidence="3" id="KW-0812">Transmembrane</keyword>
<dbReference type="Gene3D" id="1.10.287.1490">
    <property type="match status" value="1"/>
</dbReference>
<accession>A0A443KE64</accession>
<proteinExistence type="predicted"/>
<dbReference type="Proteomes" id="UP000285295">
    <property type="component" value="Unassembled WGS sequence"/>
</dbReference>
<feature type="compositionally biased region" description="Low complexity" evidence="2">
    <location>
        <begin position="11"/>
        <end position="70"/>
    </location>
</feature>
<keyword evidence="1" id="KW-0175">Coiled coil</keyword>
<organism evidence="4 5">
    <name type="scientific">Paenirhodobacter populi</name>
    <dbReference type="NCBI Taxonomy" id="2306993"/>
    <lineage>
        <taxon>Bacteria</taxon>
        <taxon>Pseudomonadati</taxon>
        <taxon>Pseudomonadota</taxon>
        <taxon>Alphaproteobacteria</taxon>
        <taxon>Rhodobacterales</taxon>
        <taxon>Rhodobacter group</taxon>
        <taxon>Paenirhodobacter</taxon>
    </lineage>
</organism>
<dbReference type="RefSeq" id="WP_128236587.1">
    <property type="nucleotide sequence ID" value="NZ_SAUX01000005.1"/>
</dbReference>
<feature type="coiled-coil region" evidence="1">
    <location>
        <begin position="269"/>
        <end position="296"/>
    </location>
</feature>
<evidence type="ECO:0000313" key="5">
    <source>
        <dbReference type="Proteomes" id="UP000285295"/>
    </source>
</evidence>
<feature type="compositionally biased region" description="Pro residues" evidence="2">
    <location>
        <begin position="97"/>
        <end position="110"/>
    </location>
</feature>
<dbReference type="EMBL" id="SAUX01000005">
    <property type="protein sequence ID" value="RWR31080.1"/>
    <property type="molecule type" value="Genomic_DNA"/>
</dbReference>
<keyword evidence="3" id="KW-1133">Transmembrane helix</keyword>
<sequence length="459" mass="46672">MARPKTETSGASDAAAKDLPAATEPADLLHTPAETPPEATGPEVPAETPAEAPAETAAETPAVAEETAPPETAPEPPEERLIEALSEGDTRAEEVTPEPPAAAVPPAPPPQPQVIHKGPGFVPLVLGGVVAALIGAGGTIFALPHLPPQLAGFLPSYTPDTSAFDTALAEQKSQIDSLRADIDTLKAAPPQAADLSGVQGVLDEASSGVRNLTDRLSTVEDRLATLETRPVVTPDGAPIDDSTVAALQSQIDGLRQQVATAGQPGADAQQQITEAAEAARAQIDTVQAETQRLRAESEAAVHRSIAQASIARVAAALQSGVPLAPALADAEAAGLTVPAALRANIPSLPVLQASFPEAARNALAAARKSAAGETFWQRAGAFLTAQTGARSVVPREGNSPDAILSRAQAAVDAGDIGKALSEIDTLPQAAQAMLSGWISQAQTRIAATEAMGELAQSVQ</sequence>
<feature type="compositionally biased region" description="Basic and acidic residues" evidence="2">
    <location>
        <begin position="77"/>
        <end position="94"/>
    </location>
</feature>
<evidence type="ECO:0000313" key="4">
    <source>
        <dbReference type="EMBL" id="RWR31080.1"/>
    </source>
</evidence>
<gene>
    <name evidence="4" type="ORF">D2T31_05115</name>
</gene>
<keyword evidence="3" id="KW-0472">Membrane</keyword>